<evidence type="ECO:0000256" key="3">
    <source>
        <dbReference type="ARBA" id="ARBA00018111"/>
    </source>
</evidence>
<evidence type="ECO:0000259" key="7">
    <source>
        <dbReference type="Pfam" id="PF21981"/>
    </source>
</evidence>
<dbReference type="InterPro" id="IPR053924">
    <property type="entry name" value="RecX_HTH_2nd"/>
</dbReference>
<name>A0A217EDG1_9GAMM</name>
<sequence>MVYKKRFKSSTTTSTEEVKTLTGSKLRSYAYALLAKREYSKADLTNKLLRFACDENEVLELIEQLIDMNYQSDERFAKQILRSQMTQGQGPARIKLKLKQKSVNVDFIQEELEENDWLIQAYQLKVRKFGTDIEHDQKKKAKQIRFLQYRGYSLDIIFKVIAAESEEVLYE</sequence>
<dbReference type="AlphaFoldDB" id="A0A217EDG1"/>
<dbReference type="InterPro" id="IPR053925">
    <property type="entry name" value="RecX_HTH_3rd"/>
</dbReference>
<dbReference type="Pfam" id="PF21981">
    <property type="entry name" value="RecX_HTH3"/>
    <property type="match status" value="1"/>
</dbReference>
<feature type="domain" description="RecX second three-helical" evidence="6">
    <location>
        <begin position="72"/>
        <end position="110"/>
    </location>
</feature>
<keyword evidence="9" id="KW-1185">Reference proteome</keyword>
<keyword evidence="4 5" id="KW-0963">Cytoplasm</keyword>
<dbReference type="InterPro" id="IPR036388">
    <property type="entry name" value="WH-like_DNA-bd_sf"/>
</dbReference>
<dbReference type="HAMAP" id="MF_01114">
    <property type="entry name" value="RecX"/>
    <property type="match status" value="1"/>
</dbReference>
<gene>
    <name evidence="5" type="primary">recX</name>
    <name evidence="8" type="ORF">SAMN05444584_0445</name>
</gene>
<dbReference type="OrthoDB" id="7066780at2"/>
<evidence type="ECO:0000313" key="9">
    <source>
        <dbReference type="Proteomes" id="UP000243463"/>
    </source>
</evidence>
<evidence type="ECO:0000313" key="8">
    <source>
        <dbReference type="EMBL" id="SNQ28521.1"/>
    </source>
</evidence>
<proteinExistence type="inferred from homology"/>
<dbReference type="Gene3D" id="1.10.10.10">
    <property type="entry name" value="Winged helix-like DNA-binding domain superfamily/Winged helix DNA-binding domain"/>
    <property type="match status" value="3"/>
</dbReference>
<accession>A0A217EDG1</accession>
<dbReference type="Proteomes" id="UP000243463">
    <property type="component" value="Unassembled WGS sequence"/>
</dbReference>
<dbReference type="PANTHER" id="PTHR33602">
    <property type="entry name" value="REGULATORY PROTEIN RECX FAMILY PROTEIN"/>
    <property type="match status" value="1"/>
</dbReference>
<dbReference type="GO" id="GO:0005737">
    <property type="term" value="C:cytoplasm"/>
    <property type="evidence" value="ECO:0007669"/>
    <property type="project" value="UniProtKB-SubCell"/>
</dbReference>
<dbReference type="GO" id="GO:0006282">
    <property type="term" value="P:regulation of DNA repair"/>
    <property type="evidence" value="ECO:0007669"/>
    <property type="project" value="UniProtKB-UniRule"/>
</dbReference>
<dbReference type="InterPro" id="IPR003783">
    <property type="entry name" value="Regulatory_RecX"/>
</dbReference>
<comment type="similarity">
    <text evidence="2 5">Belongs to the RecX family.</text>
</comment>
<comment type="subcellular location">
    <subcellularLocation>
        <location evidence="1 5">Cytoplasm</location>
    </subcellularLocation>
</comment>
<evidence type="ECO:0000256" key="5">
    <source>
        <dbReference type="HAMAP-Rule" id="MF_01114"/>
    </source>
</evidence>
<evidence type="ECO:0000256" key="2">
    <source>
        <dbReference type="ARBA" id="ARBA00009695"/>
    </source>
</evidence>
<protein>
    <recommendedName>
        <fullName evidence="3 5">Regulatory protein RecX</fullName>
    </recommendedName>
</protein>
<dbReference type="Pfam" id="PF02631">
    <property type="entry name" value="RecX_HTH2"/>
    <property type="match status" value="1"/>
</dbReference>
<evidence type="ECO:0000256" key="4">
    <source>
        <dbReference type="ARBA" id="ARBA00022490"/>
    </source>
</evidence>
<organism evidence="8 9">
    <name type="scientific">Acinetobacter apis</name>
    <dbReference type="NCBI Taxonomy" id="1229165"/>
    <lineage>
        <taxon>Bacteria</taxon>
        <taxon>Pseudomonadati</taxon>
        <taxon>Pseudomonadota</taxon>
        <taxon>Gammaproteobacteria</taxon>
        <taxon>Moraxellales</taxon>
        <taxon>Moraxellaceae</taxon>
        <taxon>Acinetobacter</taxon>
    </lineage>
</organism>
<dbReference type="PANTHER" id="PTHR33602:SF1">
    <property type="entry name" value="REGULATORY PROTEIN RECX FAMILY PROTEIN"/>
    <property type="match status" value="1"/>
</dbReference>
<comment type="function">
    <text evidence="5">Modulates RecA activity.</text>
</comment>
<reference evidence="9" key="1">
    <citation type="submission" date="2017-06" db="EMBL/GenBank/DDBJ databases">
        <authorList>
            <person name="Varghese N."/>
            <person name="Submissions S."/>
        </authorList>
    </citation>
    <scope>NUCLEOTIDE SEQUENCE [LARGE SCALE GENOMIC DNA]</scope>
    <source>
        <strain evidence="9">ANC 5114</strain>
    </source>
</reference>
<dbReference type="EMBL" id="FZLN01000001">
    <property type="protein sequence ID" value="SNQ28521.1"/>
    <property type="molecule type" value="Genomic_DNA"/>
</dbReference>
<evidence type="ECO:0000256" key="1">
    <source>
        <dbReference type="ARBA" id="ARBA00004496"/>
    </source>
</evidence>
<evidence type="ECO:0000259" key="6">
    <source>
        <dbReference type="Pfam" id="PF02631"/>
    </source>
</evidence>
<feature type="domain" description="RecX third three-helical" evidence="7">
    <location>
        <begin position="120"/>
        <end position="161"/>
    </location>
</feature>
<dbReference type="RefSeq" id="WP_088822565.1">
    <property type="nucleotide sequence ID" value="NZ_FZLN01000001.1"/>
</dbReference>